<reference evidence="1" key="1">
    <citation type="submission" date="2021-01" db="EMBL/GenBank/DDBJ databases">
        <authorList>
            <person name="Corre E."/>
            <person name="Pelletier E."/>
            <person name="Niang G."/>
            <person name="Scheremetjew M."/>
            <person name="Finn R."/>
            <person name="Kale V."/>
            <person name="Holt S."/>
            <person name="Cochrane G."/>
            <person name="Meng A."/>
            <person name="Brown T."/>
            <person name="Cohen L."/>
        </authorList>
    </citation>
    <scope>NUCLEOTIDE SEQUENCE</scope>
    <source>
        <strain evidence="1">CCMP1243</strain>
    </source>
</reference>
<sequence length="337" mass="37227">MAALGLPSVVGGPRVVVALMGIPGAGKSTLCDALEACKPSGVESCAVSFDEVMDELHSQSMAASPHLPHQFDPVLWKQSRARAFQNAQEFLEQRSMGENDSPAAARVVFLDDNLHYRSMRKEARRLARDSNAGLIILWVDCDIETAVERNRARDERRRVPEASITRIHAALEPPEAREVDHFDGHLLHLTRPQGPEDWTEIWRGIVGAAAHPVAQAKEEGEDDEVAREKARKETLLSDTHQFDLLSRRAMKDVMTMLLQGATKPEAKRLGSYLNIQRRAFLGSVLENGGPPHEPSQDSVTQSFRTFIAGALERCKAQASPQGLDAAEERWLSLLCSS</sequence>
<dbReference type="PANTHER" id="PTHR20873:SF0">
    <property type="entry name" value="L-SERYL-TRNA(SEC) KINASE"/>
    <property type="match status" value="1"/>
</dbReference>
<dbReference type="Pfam" id="PF13671">
    <property type="entry name" value="AAA_33"/>
    <property type="match status" value="1"/>
</dbReference>
<dbReference type="GO" id="GO:0016301">
    <property type="term" value="F:kinase activity"/>
    <property type="evidence" value="ECO:0007669"/>
    <property type="project" value="TreeGrafter"/>
</dbReference>
<dbReference type="Gene3D" id="3.40.50.300">
    <property type="entry name" value="P-loop containing nucleotide triphosphate hydrolases"/>
    <property type="match status" value="1"/>
</dbReference>
<dbReference type="InterPro" id="IPR027417">
    <property type="entry name" value="P-loop_NTPase"/>
</dbReference>
<evidence type="ECO:0000313" key="1">
    <source>
        <dbReference type="EMBL" id="CAD9673033.1"/>
    </source>
</evidence>
<accession>A0A7S2W7Q0</accession>
<dbReference type="GO" id="GO:0000049">
    <property type="term" value="F:tRNA binding"/>
    <property type="evidence" value="ECO:0007669"/>
    <property type="project" value="TreeGrafter"/>
</dbReference>
<dbReference type="InterPro" id="IPR052648">
    <property type="entry name" value="Ser-tRNA(Sec)_kinase"/>
</dbReference>
<organism evidence="1">
    <name type="scientific">Rhizochromulina marina</name>
    <dbReference type="NCBI Taxonomy" id="1034831"/>
    <lineage>
        <taxon>Eukaryota</taxon>
        <taxon>Sar</taxon>
        <taxon>Stramenopiles</taxon>
        <taxon>Ochrophyta</taxon>
        <taxon>Dictyochophyceae</taxon>
        <taxon>Rhizochromulinales</taxon>
        <taxon>Rhizochromulina</taxon>
    </lineage>
</organism>
<dbReference type="AlphaFoldDB" id="A0A7S2W7Q0"/>
<name>A0A7S2W7Q0_9STRA</name>
<dbReference type="EMBL" id="HBHJ01008131">
    <property type="protein sequence ID" value="CAD9673033.1"/>
    <property type="molecule type" value="Transcribed_RNA"/>
</dbReference>
<dbReference type="PANTHER" id="PTHR20873">
    <property type="entry name" value="L-SERYL-TRNA(SEC) KINASE"/>
    <property type="match status" value="1"/>
</dbReference>
<gene>
    <name evidence="1" type="ORF">RMAR1173_LOCUS5243</name>
</gene>
<protein>
    <submittedName>
        <fullName evidence="1">Uncharacterized protein</fullName>
    </submittedName>
</protein>
<dbReference type="SUPFAM" id="SSF52540">
    <property type="entry name" value="P-loop containing nucleoside triphosphate hydrolases"/>
    <property type="match status" value="1"/>
</dbReference>
<proteinExistence type="predicted"/>